<dbReference type="RefSeq" id="WP_212326911.1">
    <property type="nucleotide sequence ID" value="NZ_AP024463.1"/>
</dbReference>
<keyword evidence="5" id="KW-0269">Exonuclease</keyword>
<dbReference type="SUPFAM" id="SSF56300">
    <property type="entry name" value="Metallo-dependent phosphatases"/>
    <property type="match status" value="1"/>
</dbReference>
<gene>
    <name evidence="7" type="ORF">J5A65_06700</name>
</gene>
<dbReference type="InterPro" id="IPR014577">
    <property type="entry name" value="UCP033093_metalloPase"/>
</dbReference>
<sequence length="371" mass="40303">MRFIATADWQLGMTAHFLDDAARARFHQARLDAVVEIGRIAAQRRADFVVVGGDVFESNQLDRGILLRAFEALRFCPVPVVLVPGNHDPLDASSIYRSQAFSDRCPSHVTVAQDSSPISIVPGTEVVAAPWFSKRPHTDLVASACAGLEPPAGGMTRIVVGHGAVSSLNPDRESLAAIDDAALAARIREGLLHFAVLGDRHSVTEVAPGIWYPGAPEVTDRRETAPGNILLVEITHGIPEVEVIRTGRWSFIVVEEELSAAEDVDRLIARLQELPAKERSAVWLKLRGTLSVAEFARYTAELAELETLFAKLTTWERHNDLVVLPDDHDFTDLGLTGFASEALQELTAAAGDDATARDALALLYRLVRATA</sequence>
<dbReference type="CDD" id="cd00840">
    <property type="entry name" value="MPP_Mre11_N"/>
    <property type="match status" value="1"/>
</dbReference>
<evidence type="ECO:0000256" key="2">
    <source>
        <dbReference type="ARBA" id="ARBA00013365"/>
    </source>
</evidence>
<evidence type="ECO:0000256" key="4">
    <source>
        <dbReference type="ARBA" id="ARBA00022801"/>
    </source>
</evidence>
<accession>A0ABX7Y8K9</accession>
<keyword evidence="8" id="KW-1185">Reference proteome</keyword>
<proteinExistence type="inferred from homology"/>
<evidence type="ECO:0000313" key="8">
    <source>
        <dbReference type="Proteomes" id="UP000678513"/>
    </source>
</evidence>
<dbReference type="InterPro" id="IPR041796">
    <property type="entry name" value="Mre11_N"/>
</dbReference>
<evidence type="ECO:0000313" key="7">
    <source>
        <dbReference type="EMBL" id="QUC09392.1"/>
    </source>
</evidence>
<dbReference type="InterPro" id="IPR029052">
    <property type="entry name" value="Metallo-depent_PP-like"/>
</dbReference>
<dbReference type="PANTHER" id="PTHR30337">
    <property type="entry name" value="COMPONENT OF ATP-DEPENDENT DSDNA EXONUCLEASE"/>
    <property type="match status" value="1"/>
</dbReference>
<organism evidence="7 8">
    <name type="scientific">Arachnia rubra</name>
    <dbReference type="NCBI Taxonomy" id="1547448"/>
    <lineage>
        <taxon>Bacteria</taxon>
        <taxon>Bacillati</taxon>
        <taxon>Actinomycetota</taxon>
        <taxon>Actinomycetes</taxon>
        <taxon>Propionibacteriales</taxon>
        <taxon>Propionibacteriaceae</taxon>
        <taxon>Arachnia</taxon>
    </lineage>
</organism>
<dbReference type="InterPro" id="IPR050535">
    <property type="entry name" value="DNA_Repair-Maintenance_Comp"/>
</dbReference>
<name>A0ABX7Y8K9_9ACTN</name>
<dbReference type="Proteomes" id="UP000678513">
    <property type="component" value="Chromosome"/>
</dbReference>
<dbReference type="InterPro" id="IPR004843">
    <property type="entry name" value="Calcineurin-like_PHP"/>
</dbReference>
<evidence type="ECO:0000256" key="5">
    <source>
        <dbReference type="ARBA" id="ARBA00022839"/>
    </source>
</evidence>
<evidence type="ECO:0000256" key="3">
    <source>
        <dbReference type="ARBA" id="ARBA00022722"/>
    </source>
</evidence>
<feature type="domain" description="Calcineurin-like phosphoesterase" evidence="6">
    <location>
        <begin position="1"/>
        <end position="101"/>
    </location>
</feature>
<dbReference type="PANTHER" id="PTHR30337:SF0">
    <property type="entry name" value="NUCLEASE SBCCD SUBUNIT D"/>
    <property type="match status" value="1"/>
</dbReference>
<dbReference type="Gene3D" id="3.60.21.10">
    <property type="match status" value="1"/>
</dbReference>
<keyword evidence="4" id="KW-0378">Hydrolase</keyword>
<dbReference type="EMBL" id="CP072384">
    <property type="protein sequence ID" value="QUC09392.1"/>
    <property type="molecule type" value="Genomic_DNA"/>
</dbReference>
<protein>
    <recommendedName>
        <fullName evidence="2">Nuclease SbcCD subunit D</fullName>
    </recommendedName>
</protein>
<evidence type="ECO:0000256" key="1">
    <source>
        <dbReference type="ARBA" id="ARBA00010555"/>
    </source>
</evidence>
<evidence type="ECO:0000259" key="6">
    <source>
        <dbReference type="Pfam" id="PF00149"/>
    </source>
</evidence>
<dbReference type="PIRSF" id="PIRSF033093">
    <property type="entry name" value="UCP_ML1119"/>
    <property type="match status" value="1"/>
</dbReference>
<comment type="similarity">
    <text evidence="1">Belongs to the SbcD family.</text>
</comment>
<keyword evidence="3" id="KW-0540">Nuclease</keyword>
<dbReference type="Pfam" id="PF00149">
    <property type="entry name" value="Metallophos"/>
    <property type="match status" value="1"/>
</dbReference>
<reference evidence="7 8" key="1">
    <citation type="submission" date="2021-03" db="EMBL/GenBank/DDBJ databases">
        <title>Human Oral Microbial Genomes.</title>
        <authorList>
            <person name="Johnston C.D."/>
            <person name="Chen T."/>
            <person name="Dewhirst F.E."/>
        </authorList>
    </citation>
    <scope>NUCLEOTIDE SEQUENCE [LARGE SCALE GENOMIC DNA]</scope>
    <source>
        <strain evidence="7 8">DSMZ 100122</strain>
    </source>
</reference>